<keyword evidence="5 6" id="KW-0472">Membrane</keyword>
<dbReference type="GO" id="GO:0005886">
    <property type="term" value="C:plasma membrane"/>
    <property type="evidence" value="ECO:0007669"/>
    <property type="project" value="UniProtKB-SubCell"/>
</dbReference>
<sequence length="262" mass="27565">MLDFLLYIVAGAGVGLAIGLTGVGGGSLMTPLLILFGFPYHVAIGTDLLYAGLTKAGGIVPHHRQRSINWPIVCWLAAGSIPASLITATLLSRVFEDPAQYQVLLTRSLGLMLVLTAIVVFWRDRFVGNRPANHGSDGDQPSAAKLRWTLLMGAVLGVFVTLSSVGAGAVCAAFLMLLYPHLPAIKVVGTDIVHAVPLTLIAGLGHLIILGNVDFVLLAGLLLGSLPAISFASRIANRIPNGILQKILATLLMGLGVKFFLF</sequence>
<dbReference type="PANTHER" id="PTHR43701:SF2">
    <property type="entry name" value="MEMBRANE TRANSPORTER PROTEIN YJNA-RELATED"/>
    <property type="match status" value="1"/>
</dbReference>
<feature type="transmembrane region" description="Helical" evidence="6">
    <location>
        <begin position="215"/>
        <end position="236"/>
    </location>
</feature>
<dbReference type="Proteomes" id="UP000298133">
    <property type="component" value="Unassembled WGS sequence"/>
</dbReference>
<comment type="caution">
    <text evidence="7">The sequence shown here is derived from an EMBL/GenBank/DDBJ whole genome shotgun (WGS) entry which is preliminary data.</text>
</comment>
<reference evidence="7 8" key="1">
    <citation type="submission" date="2019-03" db="EMBL/GenBank/DDBJ databases">
        <title>Draft genome of Gammaproteobacteria bacterium LSUCC0057, a member of the SAR92 clade.</title>
        <authorList>
            <person name="Lanclos V.C."/>
            <person name="Doiron C."/>
            <person name="Henson M.W."/>
            <person name="Thrash J.C."/>
        </authorList>
    </citation>
    <scope>NUCLEOTIDE SEQUENCE [LARGE SCALE GENOMIC DNA]</scope>
    <source>
        <strain evidence="7 8">LSUCC0057</strain>
    </source>
</reference>
<protein>
    <recommendedName>
        <fullName evidence="6">Probable membrane transporter protein</fullName>
    </recommendedName>
</protein>
<evidence type="ECO:0000256" key="4">
    <source>
        <dbReference type="ARBA" id="ARBA00022989"/>
    </source>
</evidence>
<evidence type="ECO:0000256" key="6">
    <source>
        <dbReference type="RuleBase" id="RU363041"/>
    </source>
</evidence>
<gene>
    <name evidence="7" type="ORF">E3W66_03150</name>
</gene>
<dbReference type="InterPro" id="IPR002781">
    <property type="entry name" value="TM_pro_TauE-like"/>
</dbReference>
<keyword evidence="8" id="KW-1185">Reference proteome</keyword>
<feature type="transmembrane region" description="Helical" evidence="6">
    <location>
        <begin position="6"/>
        <end position="25"/>
    </location>
</feature>
<feature type="transmembrane region" description="Helical" evidence="6">
    <location>
        <begin position="150"/>
        <end position="179"/>
    </location>
</feature>
<comment type="similarity">
    <text evidence="2 6">Belongs to the 4-toluene sulfonate uptake permease (TSUP) (TC 2.A.102) family.</text>
</comment>
<organism evidence="7 8">
    <name type="scientific">Gammaproteobacteria bacterium LSUCC0057</name>
    <dbReference type="NCBI Taxonomy" id="2559237"/>
    <lineage>
        <taxon>Bacteria</taxon>
        <taxon>Pseudomonadati</taxon>
        <taxon>Pseudomonadota</taxon>
        <taxon>Gammaproteobacteria</taxon>
        <taxon>Cellvibrionales</taxon>
        <taxon>Porticoccaceae</taxon>
        <taxon>SAR92 clade</taxon>
    </lineage>
</organism>
<keyword evidence="3 6" id="KW-0812">Transmembrane</keyword>
<dbReference type="InterPro" id="IPR051598">
    <property type="entry name" value="TSUP/Inactive_protease-like"/>
</dbReference>
<evidence type="ECO:0000313" key="7">
    <source>
        <dbReference type="EMBL" id="TFH68957.1"/>
    </source>
</evidence>
<accession>A0A4Y8UMD0</accession>
<feature type="transmembrane region" description="Helical" evidence="6">
    <location>
        <begin position="243"/>
        <end position="261"/>
    </location>
</feature>
<dbReference type="EMBL" id="SPIA01000001">
    <property type="protein sequence ID" value="TFH68957.1"/>
    <property type="molecule type" value="Genomic_DNA"/>
</dbReference>
<dbReference type="AlphaFoldDB" id="A0A4Y8UMD0"/>
<evidence type="ECO:0000256" key="1">
    <source>
        <dbReference type="ARBA" id="ARBA00004141"/>
    </source>
</evidence>
<keyword evidence="4 6" id="KW-1133">Transmembrane helix</keyword>
<evidence type="ECO:0000256" key="2">
    <source>
        <dbReference type="ARBA" id="ARBA00009142"/>
    </source>
</evidence>
<dbReference type="Pfam" id="PF01925">
    <property type="entry name" value="TauE"/>
    <property type="match status" value="1"/>
</dbReference>
<keyword evidence="6" id="KW-1003">Cell membrane</keyword>
<feature type="transmembrane region" description="Helical" evidence="6">
    <location>
        <begin position="191"/>
        <end position="209"/>
    </location>
</feature>
<dbReference type="OrthoDB" id="5189995at2"/>
<proteinExistence type="inferred from homology"/>
<feature type="transmembrane region" description="Helical" evidence="6">
    <location>
        <begin position="103"/>
        <end position="122"/>
    </location>
</feature>
<dbReference type="PANTHER" id="PTHR43701">
    <property type="entry name" value="MEMBRANE TRANSPORTER PROTEIN MJ0441-RELATED"/>
    <property type="match status" value="1"/>
</dbReference>
<evidence type="ECO:0000256" key="5">
    <source>
        <dbReference type="ARBA" id="ARBA00023136"/>
    </source>
</evidence>
<evidence type="ECO:0000256" key="3">
    <source>
        <dbReference type="ARBA" id="ARBA00022692"/>
    </source>
</evidence>
<feature type="transmembrane region" description="Helical" evidence="6">
    <location>
        <begin position="70"/>
        <end position="91"/>
    </location>
</feature>
<evidence type="ECO:0000313" key="8">
    <source>
        <dbReference type="Proteomes" id="UP000298133"/>
    </source>
</evidence>
<name>A0A4Y8UMD0_9GAMM</name>
<comment type="subcellular location">
    <subcellularLocation>
        <location evidence="6">Cell membrane</location>
        <topology evidence="6">Multi-pass membrane protein</topology>
    </subcellularLocation>
    <subcellularLocation>
        <location evidence="1">Membrane</location>
        <topology evidence="1">Multi-pass membrane protein</topology>
    </subcellularLocation>
</comment>
<feature type="transmembrane region" description="Helical" evidence="6">
    <location>
        <begin position="32"/>
        <end position="50"/>
    </location>
</feature>